<dbReference type="Gene3D" id="1.10.287.2610">
    <property type="match status" value="1"/>
</dbReference>
<comment type="similarity">
    <text evidence="2">Belongs to the dynein heavy chain family.</text>
</comment>
<dbReference type="FunFam" id="3.10.490.20:FF:000002">
    <property type="entry name" value="Dynein axonemal heavy chain 17"/>
    <property type="match status" value="1"/>
</dbReference>
<dbReference type="Gene3D" id="1.20.920.20">
    <property type="match status" value="1"/>
</dbReference>
<reference evidence="22" key="1">
    <citation type="submission" date="2022-08" db="EMBL/GenBank/DDBJ databases">
        <title>Genome sequencing of akame (Lates japonicus).</title>
        <authorList>
            <person name="Hashiguchi Y."/>
            <person name="Takahashi H."/>
        </authorList>
    </citation>
    <scope>NUCLEOTIDE SEQUENCE</scope>
    <source>
        <strain evidence="22">Kochi</strain>
    </source>
</reference>
<feature type="domain" description="Dynein heavy chain coiled coil stalk" evidence="16">
    <location>
        <begin position="639"/>
        <end position="697"/>
    </location>
</feature>
<dbReference type="InterPro" id="IPR024317">
    <property type="entry name" value="Dynein_heavy_chain_D4_dom"/>
</dbReference>
<dbReference type="GO" id="GO:0051959">
    <property type="term" value="F:dynein light intermediate chain binding"/>
    <property type="evidence" value="ECO:0007669"/>
    <property type="project" value="InterPro"/>
</dbReference>
<evidence type="ECO:0000259" key="15">
    <source>
        <dbReference type="Pfam" id="PF03028"/>
    </source>
</evidence>
<feature type="domain" description="Dynein heavy chain coiled coil stalk" evidence="16">
    <location>
        <begin position="459"/>
        <end position="638"/>
    </location>
</feature>
<evidence type="ECO:0000259" key="19">
    <source>
        <dbReference type="Pfam" id="PF17857"/>
    </source>
</evidence>
<comment type="caution">
    <text evidence="22">The sequence shown here is derived from an EMBL/GenBank/DDBJ whole genome shotgun (WGS) entry which is preliminary data.</text>
</comment>
<sequence>RHFSVFALSFPGAEALSTIYTSILSQHLKGEGFTAALQKSCPTLVQLALALHQRISSTFLPTAVKFHYIFNLRDLSNIFQWPFCTAECLQAPPDLLKIYLHECNRVYRDKLVEEQDFQVFDKLQADTVKKFYEDMEETLEQTREMNLYCHFARGLGEARYMAAESWSSLNKTLLEVLDSYNEVNATLNLVLFEDAMAHVCRVNRILESPRGNALLVGVGGSGKQSLTRLAAFISNLEVFQITLRKGYGITDLKSDLASLYIKAGVKNIGTVFLMTDAQVADEKFLVLVNDLLASGEIPDLFPDDEVENIIGSVRPEVRGSGLMDTRENCWKFFIDRVRRQLKVALCFSPVGSKLRVRSRKFPAVVNCTAIDWFHEWPQEALESVSYRFLQEVENIEPQVKESVSKFMAHVHMSVNQTSKEYLANERRYNYTTPKSFLEQIKLYRSLLGQKSKDLIIKMERLENGLQKLNSTSAQVDDLKAKLAAQEVELKQKNEDADKLIQVVGVETEKVSKEKAVADEEEQKVAAIAVVVSGKQRDCEEDLAKAEPALLAAQDALNTLNKNNLTELKSFGSPVTAVTNVTAAVMVLMAPGGKVPKDRSWKAAKVMMAKVDAFLDSLINFNKENIPEACLKAIQPYLQVGGLASENVRWAEAVGNFKKQERTLCGDVLLITAFISYLGYFTKRYRLQLMDNTWRPYLSQLKVPIPVTPDLDPLTMLTDDADIAAWQNEGLPADRMSTENATILTSCQRWPLMVDPQLQGIKWIKNKYGEELRVIRIGQRGYLDAIERALAAGDVVLIENLEETLDPVLGPLLGRETIKKGRYIKIGDKECEYNPSFRLILHTKLASPHYQPELQAQCTLINFTVTRDGLEDQLLAAVVSMERPDLEQLKSDLTKQQNGFKITLKTLEDNLLSRLSSASGNFLGDTELVENLETTKRTAAEIEEKVKEAKVTEAKINEAREHYRPAAARASLLYFIMNDLNKIHPMYQFSLKAFSVVFQKAVQKAEPDEALKQRVSNLIDSITSSVFQYTTRGLFECDKLTYIAQLAFQILLMNKEINPAELDFLLRYPVQPGVTSPVDFLSNHSWGGIKSLCSMEEFRNLDRDIEGSAKRWKKFVESECPEKEKFPQEWKNKTSLQRLCMMRALRPDRMTYAVRDFVEEKLGSKYVIGRSLDFAVSFEESGPATPMFFILSPGVDPLKDVEKHGKKLGFTFDNKNFHNVSLGQGQEIIAEQALDLAAKNGHWVILQNIHLVARWLSTLEKLLEQHAEGTHKNFRVFVSAEPSSTPEGHIIPQGILENSIKITNEPPTGMHANLHKALDNFTQDTLEMCARENEFKSILFALCYFHAVVAERRKFGPQGWNRSYPFNTGDLTISINVLYNYLEANPKVPYDDLRYLFGEIMYGGHITDDWDRRLCRTYLEEFIKPEMMEGELYLAPGFPLPGNMDYNSYHQYIDDTLPAESPYLYGLHPNAEIGFLTQTSEKLFRTVLEMQPRDGGVGEGGGTTREEKVRAVLEEIMEKLPEEFNMAELLGKAEERTPYQVVALQECERMNLLTQEIRRSLRELNLGLKGELTMTSDMENLQNAIFLDMVPDNWTKRAYPSMSGLALWFTDLLARIKELEAWSADFVLPSAVWLAGFFNPQSFLTAIMQAMARRNEWPLDSMGLQCDVTKKNREDFSSPPREGAYVHGLYMEGARWDTQTGMIVDARLKELTPTMPVIFIRAIPVDKQENRNIYQCPVYKTRQRGPTYVWTFNLKTKENPSKWTLAGVALLLQI</sequence>
<keyword evidence="9 14" id="KW-0175">Coiled coil</keyword>
<evidence type="ECO:0000256" key="2">
    <source>
        <dbReference type="ARBA" id="ARBA00008887"/>
    </source>
</evidence>
<keyword evidence="23" id="KW-1185">Reference proteome</keyword>
<feature type="domain" description="Dynein heavy chain AAA module D4" evidence="17">
    <location>
        <begin position="187"/>
        <end position="446"/>
    </location>
</feature>
<dbReference type="Pfam" id="PF18199">
    <property type="entry name" value="Dynein_C"/>
    <property type="match status" value="1"/>
</dbReference>
<dbReference type="Gene3D" id="1.20.920.30">
    <property type="match status" value="1"/>
</dbReference>
<evidence type="ECO:0000256" key="12">
    <source>
        <dbReference type="ARBA" id="ARBA00023212"/>
    </source>
</evidence>
<dbReference type="Gene3D" id="1.10.8.1220">
    <property type="match status" value="1"/>
</dbReference>
<dbReference type="Gene3D" id="3.40.50.300">
    <property type="entry name" value="P-loop containing nucleotide triphosphate hydrolases"/>
    <property type="match status" value="3"/>
</dbReference>
<keyword evidence="13" id="KW-0966">Cell projection</keyword>
<dbReference type="GO" id="GO:0008569">
    <property type="term" value="F:minus-end-directed microtubule motor activity"/>
    <property type="evidence" value="ECO:0007669"/>
    <property type="project" value="InterPro"/>
</dbReference>
<dbReference type="GO" id="GO:0005930">
    <property type="term" value="C:axoneme"/>
    <property type="evidence" value="ECO:0007669"/>
    <property type="project" value="UniProtKB-SubCell"/>
</dbReference>
<dbReference type="InterPro" id="IPR041658">
    <property type="entry name" value="AAA_lid_11"/>
</dbReference>
<evidence type="ECO:0000256" key="7">
    <source>
        <dbReference type="ARBA" id="ARBA00022840"/>
    </source>
</evidence>
<dbReference type="InterPro" id="IPR042219">
    <property type="entry name" value="AAA_lid_11_sf"/>
</dbReference>
<dbReference type="PANTHER" id="PTHR46961:SF16">
    <property type="entry name" value="DYNEIN AXONEMAL HEAVY CHAIN 17-RELATED"/>
    <property type="match status" value="1"/>
</dbReference>
<evidence type="ECO:0000256" key="9">
    <source>
        <dbReference type="ARBA" id="ARBA00023054"/>
    </source>
</evidence>
<organism evidence="22 23">
    <name type="scientific">Lates japonicus</name>
    <name type="common">Japanese lates</name>
    <dbReference type="NCBI Taxonomy" id="270547"/>
    <lineage>
        <taxon>Eukaryota</taxon>
        <taxon>Metazoa</taxon>
        <taxon>Chordata</taxon>
        <taxon>Craniata</taxon>
        <taxon>Vertebrata</taxon>
        <taxon>Euteleostomi</taxon>
        <taxon>Actinopterygii</taxon>
        <taxon>Neopterygii</taxon>
        <taxon>Teleostei</taxon>
        <taxon>Neoteleostei</taxon>
        <taxon>Acanthomorphata</taxon>
        <taxon>Carangaria</taxon>
        <taxon>Carangaria incertae sedis</taxon>
        <taxon>Centropomidae</taxon>
        <taxon>Lates</taxon>
    </lineage>
</organism>
<feature type="coiled-coil region" evidence="14">
    <location>
        <begin position="451"/>
        <end position="502"/>
    </location>
</feature>
<dbReference type="Gene3D" id="6.10.140.1060">
    <property type="match status" value="1"/>
</dbReference>
<evidence type="ECO:0000259" key="21">
    <source>
        <dbReference type="Pfam" id="PF18199"/>
    </source>
</evidence>
<protein>
    <submittedName>
        <fullName evidence="22">Dynein heavy chain 9, axonemal</fullName>
    </submittedName>
</protein>
<evidence type="ECO:0000259" key="17">
    <source>
        <dbReference type="Pfam" id="PF12780"/>
    </source>
</evidence>
<dbReference type="FunFam" id="3.40.50.300:FF:000411">
    <property type="entry name" value="dynein heavy chain 17, axonemal"/>
    <property type="match status" value="1"/>
</dbReference>
<proteinExistence type="inferred from homology"/>
<evidence type="ECO:0000256" key="3">
    <source>
        <dbReference type="ARBA" id="ARBA00022490"/>
    </source>
</evidence>
<dbReference type="InterPro" id="IPR043160">
    <property type="entry name" value="Dynein_C_barrel"/>
</dbReference>
<dbReference type="Pfam" id="PF12781">
    <property type="entry name" value="AAA_9"/>
    <property type="match status" value="1"/>
</dbReference>
<dbReference type="Pfam" id="PF03028">
    <property type="entry name" value="Dynein_heavy"/>
    <property type="match status" value="1"/>
</dbReference>
<evidence type="ECO:0000256" key="8">
    <source>
        <dbReference type="ARBA" id="ARBA00023017"/>
    </source>
</evidence>
<dbReference type="GO" id="GO:0031514">
    <property type="term" value="C:motile cilium"/>
    <property type="evidence" value="ECO:0007669"/>
    <property type="project" value="UniProtKB-ARBA"/>
</dbReference>
<evidence type="ECO:0000259" key="18">
    <source>
        <dbReference type="Pfam" id="PF12781"/>
    </source>
</evidence>
<evidence type="ECO:0000256" key="13">
    <source>
        <dbReference type="ARBA" id="ARBA00023273"/>
    </source>
</evidence>
<dbReference type="InterPro" id="IPR035706">
    <property type="entry name" value="AAA_9"/>
</dbReference>
<dbReference type="FunFam" id="3.40.50.300:FF:002141">
    <property type="entry name" value="Dynein heavy chain"/>
    <property type="match status" value="1"/>
</dbReference>
<dbReference type="Gene3D" id="1.10.8.720">
    <property type="entry name" value="Region D6 of dynein motor"/>
    <property type="match status" value="1"/>
</dbReference>
<comment type="subcellular location">
    <subcellularLocation>
        <location evidence="1">Cytoplasm</location>
        <location evidence="1">Cytoskeleton</location>
        <location evidence="1">Cilium axoneme</location>
    </subcellularLocation>
</comment>
<keyword evidence="7" id="KW-0067">ATP-binding</keyword>
<dbReference type="FunFam" id="3.40.50.300:FF:000049">
    <property type="entry name" value="Dynein, axonemal, heavy chain 5"/>
    <property type="match status" value="1"/>
</dbReference>
<dbReference type="Pfam" id="PF17857">
    <property type="entry name" value="AAA_lid_1"/>
    <property type="match status" value="1"/>
</dbReference>
<dbReference type="Pfam" id="PF12777">
    <property type="entry name" value="MT"/>
    <property type="match status" value="2"/>
</dbReference>
<feature type="non-terminal residue" evidence="22">
    <location>
        <position position="1"/>
    </location>
</feature>
<dbReference type="InterPro" id="IPR024743">
    <property type="entry name" value="Dynein_HC_stalk"/>
</dbReference>
<dbReference type="Proteomes" id="UP001279410">
    <property type="component" value="Unassembled WGS sequence"/>
</dbReference>
<feature type="domain" description="Dynein heavy chain C-terminal" evidence="21">
    <location>
        <begin position="1476"/>
        <end position="1771"/>
    </location>
</feature>
<dbReference type="GO" id="GO:0045505">
    <property type="term" value="F:dynein intermediate chain binding"/>
    <property type="evidence" value="ECO:0007669"/>
    <property type="project" value="InterPro"/>
</dbReference>
<keyword evidence="6" id="KW-0547">Nucleotide-binding</keyword>
<keyword evidence="4" id="KW-0493">Microtubule</keyword>
<evidence type="ECO:0000313" key="23">
    <source>
        <dbReference type="Proteomes" id="UP001279410"/>
    </source>
</evidence>
<evidence type="ECO:0000259" key="16">
    <source>
        <dbReference type="Pfam" id="PF12777"/>
    </source>
</evidence>
<evidence type="ECO:0000256" key="10">
    <source>
        <dbReference type="ARBA" id="ARBA00023069"/>
    </source>
</evidence>
<dbReference type="Gene3D" id="3.10.490.20">
    <property type="match status" value="1"/>
</dbReference>
<feature type="coiled-coil region" evidence="14">
    <location>
        <begin position="931"/>
        <end position="961"/>
    </location>
</feature>
<dbReference type="Gene3D" id="1.20.1270.280">
    <property type="match status" value="1"/>
</dbReference>
<accession>A0AAD3MQ78</accession>
<evidence type="ECO:0000313" key="22">
    <source>
        <dbReference type="EMBL" id="GLD57774.1"/>
    </source>
</evidence>
<keyword evidence="10" id="KW-0969">Cilium</keyword>
<feature type="domain" description="Dynein heavy chain region D6 P-loop" evidence="15">
    <location>
        <begin position="1182"/>
        <end position="1302"/>
    </location>
</feature>
<gene>
    <name evidence="22" type="ORF">AKAME5_000996800</name>
</gene>
<evidence type="ECO:0000256" key="6">
    <source>
        <dbReference type="ARBA" id="ARBA00022741"/>
    </source>
</evidence>
<dbReference type="GO" id="GO:0005524">
    <property type="term" value="F:ATP binding"/>
    <property type="evidence" value="ECO:0007669"/>
    <property type="project" value="UniProtKB-KW"/>
</dbReference>
<dbReference type="GO" id="GO:0005874">
    <property type="term" value="C:microtubule"/>
    <property type="evidence" value="ECO:0007669"/>
    <property type="project" value="UniProtKB-KW"/>
</dbReference>
<dbReference type="FunFam" id="1.20.920.30:FF:000003">
    <property type="entry name" value="Dynein axonemal heavy chain 17"/>
    <property type="match status" value="1"/>
</dbReference>
<feature type="domain" description="Dynein heavy chain 3 AAA+ lid" evidence="19">
    <location>
        <begin position="44"/>
        <end position="142"/>
    </location>
</feature>
<dbReference type="FunFam" id="1.20.1270.280:FF:000003">
    <property type="entry name" value="Dynein axonemal heavy chain 17"/>
    <property type="match status" value="1"/>
</dbReference>
<dbReference type="Pfam" id="PF18198">
    <property type="entry name" value="AAA_lid_11"/>
    <property type="match status" value="1"/>
</dbReference>
<feature type="domain" description="Dynein heavy chain ATP-binding dynein motor region" evidence="18">
    <location>
        <begin position="724"/>
        <end position="941"/>
    </location>
</feature>
<evidence type="ECO:0000256" key="4">
    <source>
        <dbReference type="ARBA" id="ARBA00022701"/>
    </source>
</evidence>
<dbReference type="InterPro" id="IPR004273">
    <property type="entry name" value="Dynein_heavy_D6_P-loop"/>
</dbReference>
<dbReference type="GO" id="GO:0030286">
    <property type="term" value="C:dynein complex"/>
    <property type="evidence" value="ECO:0007669"/>
    <property type="project" value="UniProtKB-KW"/>
</dbReference>
<evidence type="ECO:0000259" key="20">
    <source>
        <dbReference type="Pfam" id="PF18198"/>
    </source>
</evidence>
<keyword evidence="12" id="KW-0206">Cytoskeleton</keyword>
<feature type="domain" description="Dynein heavy chain AAA lid" evidence="20">
    <location>
        <begin position="1334"/>
        <end position="1470"/>
    </location>
</feature>
<evidence type="ECO:0000256" key="11">
    <source>
        <dbReference type="ARBA" id="ARBA00023175"/>
    </source>
</evidence>
<dbReference type="InterPro" id="IPR026983">
    <property type="entry name" value="DHC"/>
</dbReference>
<dbReference type="PANTHER" id="PTHR46961">
    <property type="entry name" value="DYNEIN HEAVY CHAIN 1, AXONEMAL-LIKE PROTEIN"/>
    <property type="match status" value="1"/>
</dbReference>
<name>A0AAD3MQ78_LATJO</name>
<keyword evidence="5" id="KW-0677">Repeat</keyword>
<dbReference type="FunFam" id="1.10.8.720:FF:000002">
    <property type="entry name" value="Dynein heavy chain 9, axonemal"/>
    <property type="match status" value="1"/>
</dbReference>
<evidence type="ECO:0000256" key="5">
    <source>
        <dbReference type="ARBA" id="ARBA00022737"/>
    </source>
</evidence>
<dbReference type="GO" id="GO:0007018">
    <property type="term" value="P:microtubule-based movement"/>
    <property type="evidence" value="ECO:0007669"/>
    <property type="project" value="InterPro"/>
</dbReference>
<keyword evidence="8" id="KW-0243">Dynein</keyword>
<dbReference type="Pfam" id="PF12780">
    <property type="entry name" value="AAA_8"/>
    <property type="match status" value="1"/>
</dbReference>
<dbReference type="FunFam" id="1.10.8.1220:FF:000001">
    <property type="entry name" value="Dynein axonemal heavy chain 5"/>
    <property type="match status" value="1"/>
</dbReference>
<dbReference type="InterPro" id="IPR027417">
    <property type="entry name" value="P-loop_NTPase"/>
</dbReference>
<evidence type="ECO:0000256" key="14">
    <source>
        <dbReference type="SAM" id="Coils"/>
    </source>
</evidence>
<dbReference type="InterPro" id="IPR041228">
    <property type="entry name" value="Dynein_C"/>
</dbReference>
<keyword evidence="11" id="KW-0505">Motor protein</keyword>
<evidence type="ECO:0000256" key="1">
    <source>
        <dbReference type="ARBA" id="ARBA00004430"/>
    </source>
</evidence>
<dbReference type="EMBL" id="BRZM01000030">
    <property type="protein sequence ID" value="GLD57774.1"/>
    <property type="molecule type" value="Genomic_DNA"/>
</dbReference>
<dbReference type="InterPro" id="IPR041589">
    <property type="entry name" value="DNAH3_AAA_lid_1"/>
</dbReference>
<keyword evidence="3" id="KW-0963">Cytoplasm</keyword>
<dbReference type="SUPFAM" id="SSF52540">
    <property type="entry name" value="P-loop containing nucleoside triphosphate hydrolases"/>
    <property type="match status" value="1"/>
</dbReference>